<dbReference type="InterPro" id="IPR046342">
    <property type="entry name" value="CBS_dom_sf"/>
</dbReference>
<keyword evidence="2" id="KW-1185">Reference proteome</keyword>
<accession>A0A6M3HTZ1</accession>
<evidence type="ECO:0000313" key="1">
    <source>
        <dbReference type="EMBL" id="QIV94557.1"/>
    </source>
</evidence>
<proteinExistence type="predicted"/>
<dbReference type="EMBL" id="CP038017">
    <property type="protein sequence ID" value="QIV94557.1"/>
    <property type="molecule type" value="Genomic_DNA"/>
</dbReference>
<protein>
    <submittedName>
        <fullName evidence="1">CBS domain-containing protein</fullName>
    </submittedName>
</protein>
<dbReference type="SUPFAM" id="SSF54631">
    <property type="entry name" value="CBS-domain pair"/>
    <property type="match status" value="1"/>
</dbReference>
<name>A0A6M3HTZ1_9GAMM</name>
<dbReference type="RefSeq" id="WP_172106669.1">
    <property type="nucleotide sequence ID" value="NZ_CP038017.1"/>
</dbReference>
<evidence type="ECO:0000313" key="2">
    <source>
        <dbReference type="Proteomes" id="UP000503320"/>
    </source>
</evidence>
<dbReference type="Proteomes" id="UP000503320">
    <property type="component" value="Chromosome"/>
</dbReference>
<gene>
    <name evidence="1" type="ORF">E3E15_03965</name>
</gene>
<dbReference type="AlphaFoldDB" id="A0A6M3HTZ1"/>
<reference evidence="1 2" key="1">
    <citation type="submission" date="2019-03" db="EMBL/GenBank/DDBJ databases">
        <title>Complete Genome Sequence of Allofrancisella frigidaquae Strain SYSU 10HL1970 Isolated from Water-Cooling Systems in China.</title>
        <authorList>
            <person name="Ohrman C."/>
            <person name="Uneklint I."/>
            <person name="Sjodin A."/>
        </authorList>
    </citation>
    <scope>NUCLEOTIDE SEQUENCE [LARGE SCALE GENOMIC DNA]</scope>
    <source>
        <strain evidence="1 2">SYSU 10HL1970</strain>
    </source>
</reference>
<dbReference type="KEGG" id="afri:E3E15_03965"/>
<dbReference type="Gene3D" id="3.10.580.10">
    <property type="entry name" value="CBS-domain"/>
    <property type="match status" value="1"/>
</dbReference>
<sequence length="195" mass="22245">MDLKDFKIIELSHFDTKAVSYFNDEASKLLYLESPAVNVFRDFKEHRALTITGDAPLQEVKQKLFDNHKDFILVINSDNQVTGTIGLHYLESTALQKTAQETGVKITELTADDIKLRISNVNAIPHSMIKDAKIGHILNTLMNTSYHHIVVYDEDSKNEQYIRGYFSFSHIKRKLGLEVYHSYQKDGVANISKGI</sequence>
<organism evidence="1 2">
    <name type="scientific">Allofrancisella frigidaquae</name>
    <dbReference type="NCBI Taxonomy" id="1085644"/>
    <lineage>
        <taxon>Bacteria</taxon>
        <taxon>Pseudomonadati</taxon>
        <taxon>Pseudomonadota</taxon>
        <taxon>Gammaproteobacteria</taxon>
        <taxon>Thiotrichales</taxon>
        <taxon>Francisellaceae</taxon>
        <taxon>Allofrancisella</taxon>
    </lineage>
</organism>